<dbReference type="SUPFAM" id="SSF53850">
    <property type="entry name" value="Periplasmic binding protein-like II"/>
    <property type="match status" value="1"/>
</dbReference>
<feature type="region of interest" description="Disordered" evidence="6">
    <location>
        <begin position="168"/>
        <end position="188"/>
    </location>
</feature>
<protein>
    <recommendedName>
        <fullName evidence="4">Phosphate-binding protein</fullName>
    </recommendedName>
</protein>
<dbReference type="PROSITE" id="PS51257">
    <property type="entry name" value="PROKAR_LIPOPROTEIN"/>
    <property type="match status" value="1"/>
</dbReference>
<evidence type="ECO:0000256" key="6">
    <source>
        <dbReference type="SAM" id="MobiDB-lite"/>
    </source>
</evidence>
<evidence type="ECO:0000259" key="8">
    <source>
        <dbReference type="Pfam" id="PF12849"/>
    </source>
</evidence>
<comment type="similarity">
    <text evidence="1 4">Belongs to the PstS family.</text>
</comment>
<reference evidence="9 10" key="1">
    <citation type="submission" date="2019-06" db="EMBL/GenBank/DDBJ databases">
        <title>Aeromicrobium sp. nov., isolated from a maize field.</title>
        <authorList>
            <person name="Lin S.-Y."/>
            <person name="Tsai C.-F."/>
            <person name="Young C.-C."/>
        </authorList>
    </citation>
    <scope>NUCLEOTIDE SEQUENCE [LARGE SCALE GENOMIC DNA]</scope>
    <source>
        <strain evidence="9 10">CC-CFT486</strain>
    </source>
</reference>
<evidence type="ECO:0000256" key="4">
    <source>
        <dbReference type="PIRNR" id="PIRNR002756"/>
    </source>
</evidence>
<dbReference type="EMBL" id="VDUX01000002">
    <property type="protein sequence ID" value="TXL62298.1"/>
    <property type="molecule type" value="Genomic_DNA"/>
</dbReference>
<feature type="chain" id="PRO_5022786244" description="Phosphate-binding protein" evidence="7">
    <location>
        <begin position="28"/>
        <end position="364"/>
    </location>
</feature>
<evidence type="ECO:0000313" key="9">
    <source>
        <dbReference type="EMBL" id="TXL62298.1"/>
    </source>
</evidence>
<keyword evidence="7" id="KW-0732">Signal</keyword>
<dbReference type="InterPro" id="IPR024370">
    <property type="entry name" value="PBP_domain"/>
</dbReference>
<feature type="binding site" evidence="5">
    <location>
        <begin position="185"/>
        <end position="187"/>
    </location>
    <ligand>
        <name>phosphate</name>
        <dbReference type="ChEBI" id="CHEBI:43474"/>
    </ligand>
</feature>
<evidence type="ECO:0000256" key="2">
    <source>
        <dbReference type="ARBA" id="ARBA00022448"/>
    </source>
</evidence>
<dbReference type="RefSeq" id="WP_147684842.1">
    <property type="nucleotide sequence ID" value="NZ_VDUX01000002.1"/>
</dbReference>
<name>A0A5C8NM26_9ACTN</name>
<feature type="binding site" evidence="5">
    <location>
        <begin position="50"/>
        <end position="52"/>
    </location>
    <ligand>
        <name>phosphate</name>
        <dbReference type="ChEBI" id="CHEBI:43474"/>
    </ligand>
</feature>
<proteinExistence type="inferred from homology"/>
<gene>
    <name evidence="9" type="primary">pstS</name>
    <name evidence="9" type="ORF">FHP06_06270</name>
</gene>
<dbReference type="PANTHER" id="PTHR42996">
    <property type="entry name" value="PHOSPHATE-BINDING PROTEIN PSTS"/>
    <property type="match status" value="1"/>
</dbReference>
<evidence type="ECO:0000313" key="10">
    <source>
        <dbReference type="Proteomes" id="UP000321571"/>
    </source>
</evidence>
<feature type="binding site" evidence="5">
    <location>
        <position position="98"/>
    </location>
    <ligand>
        <name>phosphate</name>
        <dbReference type="ChEBI" id="CHEBI:43474"/>
    </ligand>
</feature>
<keyword evidence="10" id="KW-1185">Reference proteome</keyword>
<keyword evidence="2 4" id="KW-0813">Transport</keyword>
<feature type="binding site" evidence="5">
    <location>
        <position position="80"/>
    </location>
    <ligand>
        <name>phosphate</name>
        <dbReference type="ChEBI" id="CHEBI:43474"/>
    </ligand>
</feature>
<evidence type="ECO:0000256" key="7">
    <source>
        <dbReference type="SAM" id="SignalP"/>
    </source>
</evidence>
<evidence type="ECO:0000256" key="5">
    <source>
        <dbReference type="PIRSR" id="PIRSR002756-1"/>
    </source>
</evidence>
<dbReference type="PIRSF" id="PIRSF002756">
    <property type="entry name" value="PstS"/>
    <property type="match status" value="1"/>
</dbReference>
<accession>A0A5C8NM26</accession>
<evidence type="ECO:0000256" key="3">
    <source>
        <dbReference type="ARBA" id="ARBA00022592"/>
    </source>
</evidence>
<dbReference type="Gene3D" id="3.40.190.10">
    <property type="entry name" value="Periplasmic binding protein-like II"/>
    <property type="match status" value="2"/>
</dbReference>
<dbReference type="Pfam" id="PF12849">
    <property type="entry name" value="PBP_like_2"/>
    <property type="match status" value="1"/>
</dbReference>
<keyword evidence="3 4" id="KW-0592">Phosphate transport</keyword>
<dbReference type="CDD" id="cd13565">
    <property type="entry name" value="PBP2_PstS"/>
    <property type="match status" value="1"/>
</dbReference>
<feature type="signal peptide" evidence="7">
    <location>
        <begin position="1"/>
        <end position="27"/>
    </location>
</feature>
<dbReference type="InterPro" id="IPR005673">
    <property type="entry name" value="ABC_phos-bd_PstS"/>
</dbReference>
<dbReference type="InterPro" id="IPR050962">
    <property type="entry name" value="Phosphate-bind_PstS"/>
</dbReference>
<organism evidence="9 10">
    <name type="scientific">Aeromicrobium terrae</name>
    <dbReference type="NCBI Taxonomy" id="2498846"/>
    <lineage>
        <taxon>Bacteria</taxon>
        <taxon>Bacillati</taxon>
        <taxon>Actinomycetota</taxon>
        <taxon>Actinomycetes</taxon>
        <taxon>Propionibacteriales</taxon>
        <taxon>Nocardioidaceae</taxon>
        <taxon>Aeromicrobium</taxon>
    </lineage>
</organism>
<dbReference type="AlphaFoldDB" id="A0A5C8NM26"/>
<dbReference type="Proteomes" id="UP000321571">
    <property type="component" value="Unassembled WGS sequence"/>
</dbReference>
<comment type="caution">
    <text evidence="9">The sequence shown here is derived from an EMBL/GenBank/DDBJ whole genome shotgun (WGS) entry which is preliminary data.</text>
</comment>
<sequence>MKTTKLRMTAPAVAALTLVLGLSACGAANEDPSDGSASGGLSGTLNAGGSSAQESAVAAWKKAFQTTNPETTVNYDPVGSGGGREQFLSGGLDLAGSDAYLDDEELAKAKDRCSGDVVEVPTYVSPIAVVFNLPGVDELNLSPKTIGGIFQGTITTWDDDAIKADNPDATLPSSKITPVHRSDDSGTTKNFTDYLDQASDGAWKGGVVETWPIKGGEGAEGTSGVISAVKGGKGTIGYADESQAGDLGTAAVKVGDSFTKVSPEAASKVLDASTPVAGRAATDIAIEVDRKVTEAGVYPIVLVSYQIACQTYDDQAKAELVKSWLTYVTSTDGQAAAAKDAGSAPLSSAVGEKVAAVVETIKAS</sequence>
<feature type="domain" description="PBP" evidence="8">
    <location>
        <begin position="36"/>
        <end position="331"/>
    </location>
</feature>
<dbReference type="GO" id="GO:0035435">
    <property type="term" value="P:phosphate ion transmembrane transport"/>
    <property type="evidence" value="ECO:0007669"/>
    <property type="project" value="InterPro"/>
</dbReference>
<dbReference type="NCBIfam" id="TIGR00975">
    <property type="entry name" value="3a0107s03"/>
    <property type="match status" value="1"/>
</dbReference>
<dbReference type="GO" id="GO:0042301">
    <property type="term" value="F:phosphate ion binding"/>
    <property type="evidence" value="ECO:0007669"/>
    <property type="project" value="InterPro"/>
</dbReference>
<dbReference type="PANTHER" id="PTHR42996:SF1">
    <property type="entry name" value="PHOSPHATE-BINDING PROTEIN PSTS"/>
    <property type="match status" value="1"/>
</dbReference>
<evidence type="ECO:0000256" key="1">
    <source>
        <dbReference type="ARBA" id="ARBA00008725"/>
    </source>
</evidence>
<dbReference type="GO" id="GO:0043190">
    <property type="term" value="C:ATP-binding cassette (ABC) transporter complex"/>
    <property type="evidence" value="ECO:0007669"/>
    <property type="project" value="InterPro"/>
</dbReference>
<dbReference type="OrthoDB" id="9801510at2"/>